<sequence length="66" mass="6659">MSELHVDPLPSSGVATPVADPAVEDVNAPGKTSVDIGLNIPKSVETLGVENPAMSGNLGKNVPNPL</sequence>
<reference evidence="1 2" key="2">
    <citation type="journal article" date="2017" name="Front. Plant Sci.">
        <title>Gene Classification and Mining of Molecular Markers Useful in Red Clover (Trifolium pratense) Breeding.</title>
        <authorList>
            <person name="Istvanek J."/>
            <person name="Dluhosova J."/>
            <person name="Dluhos P."/>
            <person name="Patkova L."/>
            <person name="Nedelnik J."/>
            <person name="Repkova J."/>
        </authorList>
    </citation>
    <scope>NUCLEOTIDE SEQUENCE [LARGE SCALE GENOMIC DNA]</scope>
    <source>
        <strain evidence="2">cv. Tatra</strain>
        <tissue evidence="1">Young leaves</tissue>
    </source>
</reference>
<proteinExistence type="predicted"/>
<protein>
    <submittedName>
        <fullName evidence="1">Uncharacterized protein</fullName>
    </submittedName>
</protein>
<evidence type="ECO:0000313" key="1">
    <source>
        <dbReference type="EMBL" id="PNX68659.1"/>
    </source>
</evidence>
<gene>
    <name evidence="1" type="ORF">L195_g064080</name>
</gene>
<dbReference type="AlphaFoldDB" id="A0A2K3KQV4"/>
<organism evidence="1 2">
    <name type="scientific">Trifolium pratense</name>
    <name type="common">Red clover</name>
    <dbReference type="NCBI Taxonomy" id="57577"/>
    <lineage>
        <taxon>Eukaryota</taxon>
        <taxon>Viridiplantae</taxon>
        <taxon>Streptophyta</taxon>
        <taxon>Embryophyta</taxon>
        <taxon>Tracheophyta</taxon>
        <taxon>Spermatophyta</taxon>
        <taxon>Magnoliopsida</taxon>
        <taxon>eudicotyledons</taxon>
        <taxon>Gunneridae</taxon>
        <taxon>Pentapetalae</taxon>
        <taxon>rosids</taxon>
        <taxon>fabids</taxon>
        <taxon>Fabales</taxon>
        <taxon>Fabaceae</taxon>
        <taxon>Papilionoideae</taxon>
        <taxon>50 kb inversion clade</taxon>
        <taxon>NPAAA clade</taxon>
        <taxon>Hologalegina</taxon>
        <taxon>IRL clade</taxon>
        <taxon>Trifolieae</taxon>
        <taxon>Trifolium</taxon>
    </lineage>
</organism>
<reference evidence="1 2" key="1">
    <citation type="journal article" date="2014" name="Am. J. Bot.">
        <title>Genome assembly and annotation for red clover (Trifolium pratense; Fabaceae).</title>
        <authorList>
            <person name="Istvanek J."/>
            <person name="Jaros M."/>
            <person name="Krenek A."/>
            <person name="Repkova J."/>
        </authorList>
    </citation>
    <scope>NUCLEOTIDE SEQUENCE [LARGE SCALE GENOMIC DNA]</scope>
    <source>
        <strain evidence="2">cv. Tatra</strain>
        <tissue evidence="1">Young leaves</tissue>
    </source>
</reference>
<accession>A0A2K3KQV4</accession>
<evidence type="ECO:0000313" key="2">
    <source>
        <dbReference type="Proteomes" id="UP000236291"/>
    </source>
</evidence>
<dbReference type="EMBL" id="ASHM01232030">
    <property type="protein sequence ID" value="PNX68659.1"/>
    <property type="molecule type" value="Genomic_DNA"/>
</dbReference>
<dbReference type="Proteomes" id="UP000236291">
    <property type="component" value="Unassembled WGS sequence"/>
</dbReference>
<name>A0A2K3KQV4_TRIPR</name>
<feature type="non-terminal residue" evidence="1">
    <location>
        <position position="66"/>
    </location>
</feature>
<comment type="caution">
    <text evidence="1">The sequence shown here is derived from an EMBL/GenBank/DDBJ whole genome shotgun (WGS) entry which is preliminary data.</text>
</comment>